<evidence type="ECO:0000256" key="1">
    <source>
        <dbReference type="SAM" id="MobiDB-lite"/>
    </source>
</evidence>
<comment type="caution">
    <text evidence="2">The sequence shown here is derived from an EMBL/GenBank/DDBJ whole genome shotgun (WGS) entry which is preliminary data.</text>
</comment>
<name>A0A4Z2ES13_9TELE</name>
<dbReference type="EMBL" id="SRLO01003315">
    <property type="protein sequence ID" value="TNN31598.1"/>
    <property type="molecule type" value="Genomic_DNA"/>
</dbReference>
<dbReference type="Proteomes" id="UP000314294">
    <property type="component" value="Unassembled WGS sequence"/>
</dbReference>
<organism evidence="2 3">
    <name type="scientific">Liparis tanakae</name>
    <name type="common">Tanaka's snailfish</name>
    <dbReference type="NCBI Taxonomy" id="230148"/>
    <lineage>
        <taxon>Eukaryota</taxon>
        <taxon>Metazoa</taxon>
        <taxon>Chordata</taxon>
        <taxon>Craniata</taxon>
        <taxon>Vertebrata</taxon>
        <taxon>Euteleostomi</taxon>
        <taxon>Actinopterygii</taxon>
        <taxon>Neopterygii</taxon>
        <taxon>Teleostei</taxon>
        <taxon>Neoteleostei</taxon>
        <taxon>Acanthomorphata</taxon>
        <taxon>Eupercaria</taxon>
        <taxon>Perciformes</taxon>
        <taxon>Cottioidei</taxon>
        <taxon>Cottales</taxon>
        <taxon>Liparidae</taxon>
        <taxon>Liparis</taxon>
    </lineage>
</organism>
<feature type="region of interest" description="Disordered" evidence="1">
    <location>
        <begin position="105"/>
        <end position="128"/>
    </location>
</feature>
<feature type="region of interest" description="Disordered" evidence="1">
    <location>
        <begin position="213"/>
        <end position="237"/>
    </location>
</feature>
<dbReference type="AlphaFoldDB" id="A0A4Z2ES13"/>
<protein>
    <submittedName>
        <fullName evidence="2">Uncharacterized protein</fullName>
    </submittedName>
</protein>
<evidence type="ECO:0000313" key="3">
    <source>
        <dbReference type="Proteomes" id="UP000314294"/>
    </source>
</evidence>
<reference evidence="2 3" key="1">
    <citation type="submission" date="2019-03" db="EMBL/GenBank/DDBJ databases">
        <title>First draft genome of Liparis tanakae, snailfish: a comprehensive survey of snailfish specific genes.</title>
        <authorList>
            <person name="Kim W."/>
            <person name="Song I."/>
            <person name="Jeong J.-H."/>
            <person name="Kim D."/>
            <person name="Kim S."/>
            <person name="Ryu S."/>
            <person name="Song J.Y."/>
            <person name="Lee S.K."/>
        </authorList>
    </citation>
    <scope>NUCLEOTIDE SEQUENCE [LARGE SCALE GENOMIC DNA]</scope>
    <source>
        <tissue evidence="2">Muscle</tissue>
    </source>
</reference>
<gene>
    <name evidence="2" type="ORF">EYF80_058251</name>
</gene>
<sequence length="459" mass="48572">MITDKVLNGLFFRELVTMSEENCRKLEKIVFRVNNGDVMKHRGIMGVEVFITIAVNFSRLGLAFGVDGGVEEGHVEPLGVVRRVAAVTPDRRRHFDAAGRAVDVVRRPPPGARGGRPLAAGGPGDRQSELLQGRAFGAEGLAVPPAQQPGVGEADVDAVGKQHHVPPLGLHGGAVEAEQRFALVDARHVGVVPPDHSRTAHGRPRLALSVAPDDRGHRLHPHVRRQQSDRPVVLPPDGQYPIVAGDVVARATRDGLLLQLLDGLERRASDPTVPGRPRVPAVLVSEVAHQLQAAKKVVGKDGRGGGVGHGTGEDGDDLAAGAQGPLFGRQADVVALQGGLALVEHQVVDEAILRGPGEQLKTQLVRLVLGTPLQVAGPLPCVGNHHLIHRLFGRLWHKQEGGGEGAEQRPDFEEEVAGAGDLGVVAEVHDPFQQLEPLGGHQVGDLRDPGLHGPVVVDG</sequence>
<feature type="region of interest" description="Disordered" evidence="1">
    <location>
        <begin position="437"/>
        <end position="459"/>
    </location>
</feature>
<proteinExistence type="predicted"/>
<evidence type="ECO:0000313" key="2">
    <source>
        <dbReference type="EMBL" id="TNN31598.1"/>
    </source>
</evidence>
<accession>A0A4Z2ES13</accession>
<keyword evidence="3" id="KW-1185">Reference proteome</keyword>